<feature type="signal peptide" evidence="1">
    <location>
        <begin position="1"/>
        <end position="29"/>
    </location>
</feature>
<accession>A0A418XNJ4</accession>
<evidence type="ECO:0000313" key="3">
    <source>
        <dbReference type="Proteomes" id="UP000284021"/>
    </source>
</evidence>
<dbReference type="SUPFAM" id="SSF56935">
    <property type="entry name" value="Porins"/>
    <property type="match status" value="1"/>
</dbReference>
<feature type="chain" id="PRO_5019281505" evidence="1">
    <location>
        <begin position="30"/>
        <end position="450"/>
    </location>
</feature>
<reference evidence="2 3" key="1">
    <citation type="submission" date="2018-09" db="EMBL/GenBank/DDBJ databases">
        <authorList>
            <person name="Zhu H."/>
        </authorList>
    </citation>
    <scope>NUCLEOTIDE SEQUENCE [LARGE SCALE GENOMIC DNA]</scope>
    <source>
        <strain evidence="2 3">K1S02-6</strain>
    </source>
</reference>
<dbReference type="InterPro" id="IPR010870">
    <property type="entry name" value="Porin_O/P"/>
</dbReference>
<keyword evidence="1" id="KW-0732">Signal</keyword>
<gene>
    <name evidence="2" type="ORF">D3879_12740</name>
</gene>
<evidence type="ECO:0000256" key="1">
    <source>
        <dbReference type="SAM" id="SignalP"/>
    </source>
</evidence>
<protein>
    <submittedName>
        <fullName evidence="2">Porin</fullName>
    </submittedName>
</protein>
<comment type="caution">
    <text evidence="2">The sequence shown here is derived from an EMBL/GenBank/DDBJ whole genome shotgun (WGS) entry which is preliminary data.</text>
</comment>
<sequence length="450" mass="48485">MIRKHSFFGMGAGVAASTLALAISAQAFAGTVTTDGADIVVKTKGGLEVATTDKSFSFKLGGRIQADYGRFDGFYTRNGDTGDAAYFRRAYLELSGIAYTDWAYTVAYDFSENSGNSNGAANSGNFDEASFSYTGFAPITLRAGRFDPDFGLEKATSSKWVTALERNAFNEVIDWTNSHQDGLGLQVQALISNYAYVSSSVSSKDANDDEGDSVKQFNARGVFAPMAEAGKVLHFGVNFAQRGLDDVAGADVRYRSRLGMRGVDTNGGNSAGNLGNRAVFAGTNAANKFWDDDTAWGLEAAFATGPFSLQGEWMKRETDSAGPQTDLEADGFYVQAAYTLTGEARGYKMGKFDSIKPANKEIGAWEVYYRYDSISADNDVAVTAVNTPTSTFLREADDTEAKVHNLGVNWYANEAVKISGMYTKAKTDKITNRAGDDDGDGFVVRAQYVF</sequence>
<dbReference type="EMBL" id="QYUR01000002">
    <property type="protein sequence ID" value="RJG14040.1"/>
    <property type="molecule type" value="Genomic_DNA"/>
</dbReference>
<dbReference type="OrthoDB" id="9807854at2"/>
<dbReference type="RefSeq" id="WP_119954592.1">
    <property type="nucleotide sequence ID" value="NZ_QYUR01000002.1"/>
</dbReference>
<name>A0A418XNJ4_9PSED</name>
<evidence type="ECO:0000313" key="2">
    <source>
        <dbReference type="EMBL" id="RJG14040.1"/>
    </source>
</evidence>
<proteinExistence type="predicted"/>
<organism evidence="2 3">
    <name type="scientific">Pseudomonas cavernicola</name>
    <dbReference type="NCBI Taxonomy" id="2320866"/>
    <lineage>
        <taxon>Bacteria</taxon>
        <taxon>Pseudomonadati</taxon>
        <taxon>Pseudomonadota</taxon>
        <taxon>Gammaproteobacteria</taxon>
        <taxon>Pseudomonadales</taxon>
        <taxon>Pseudomonadaceae</taxon>
        <taxon>Pseudomonas</taxon>
    </lineage>
</organism>
<keyword evidence="3" id="KW-1185">Reference proteome</keyword>
<dbReference type="InterPro" id="IPR023614">
    <property type="entry name" value="Porin_dom_sf"/>
</dbReference>
<dbReference type="AlphaFoldDB" id="A0A418XNJ4"/>
<dbReference type="Gene3D" id="2.40.160.10">
    <property type="entry name" value="Porin"/>
    <property type="match status" value="1"/>
</dbReference>
<dbReference type="Proteomes" id="UP000284021">
    <property type="component" value="Unassembled WGS sequence"/>
</dbReference>
<dbReference type="Pfam" id="PF07396">
    <property type="entry name" value="Porin_O_P"/>
    <property type="match status" value="1"/>
</dbReference>